<evidence type="ECO:0000256" key="1">
    <source>
        <dbReference type="SAM" id="MobiDB-lite"/>
    </source>
</evidence>
<dbReference type="EMBL" id="KN833009">
    <property type="protein sequence ID" value="KIM79513.1"/>
    <property type="molecule type" value="Genomic_DNA"/>
</dbReference>
<dbReference type="AlphaFoldDB" id="A0A0C3AZV3"/>
<protein>
    <recommendedName>
        <fullName evidence="2">Retrovirus-related Pol polyprotein from transposon TNT 1-94-like beta-barrel domain-containing protein</fullName>
    </recommendedName>
</protein>
<dbReference type="Pfam" id="PF14223">
    <property type="entry name" value="Retrotran_gag_2"/>
    <property type="match status" value="1"/>
</dbReference>
<reference evidence="4" key="2">
    <citation type="submission" date="2015-01" db="EMBL/GenBank/DDBJ databases">
        <title>Evolutionary Origins and Diversification of the Mycorrhizal Mutualists.</title>
        <authorList>
            <consortium name="DOE Joint Genome Institute"/>
            <consortium name="Mycorrhizal Genomics Consortium"/>
            <person name="Kohler A."/>
            <person name="Kuo A."/>
            <person name="Nagy L.G."/>
            <person name="Floudas D."/>
            <person name="Copeland A."/>
            <person name="Barry K.W."/>
            <person name="Cichocki N."/>
            <person name="Veneault-Fourrey C."/>
            <person name="LaButti K."/>
            <person name="Lindquist E.A."/>
            <person name="Lipzen A."/>
            <person name="Lundell T."/>
            <person name="Morin E."/>
            <person name="Murat C."/>
            <person name="Riley R."/>
            <person name="Ohm R."/>
            <person name="Sun H."/>
            <person name="Tunlid A."/>
            <person name="Henrissat B."/>
            <person name="Grigoriev I.V."/>
            <person name="Hibbett D.S."/>
            <person name="Martin F."/>
        </authorList>
    </citation>
    <scope>NUCLEOTIDE SEQUENCE [LARGE SCALE GENOMIC DNA]</scope>
    <source>
        <strain evidence="4">F 1598</strain>
    </source>
</reference>
<proteinExistence type="predicted"/>
<dbReference type="InterPro" id="IPR054722">
    <property type="entry name" value="PolX-like_BBD"/>
</dbReference>
<feature type="domain" description="Retrovirus-related Pol polyprotein from transposon TNT 1-94-like beta-barrel" evidence="2">
    <location>
        <begin position="279"/>
        <end position="359"/>
    </location>
</feature>
<sequence>MTGTPSTSIYPSISSTGSSIKDTWEARDLTAHSMMILFISDGLIVHLGTSINGTSKDLMKALIAMFEETNTGALAYAAFRSIMDSRWDGEGNVEDHLTGMRTKTNTLISYGRVLDDELLAFTLHYSLPDLVGYKATIKNITGQVSKGKKLTFADAEAAILTDAIISHSRKLPVAATPPSDSALNATAATSKHCDHHGNNGTHTTAGCYMIHPELRPKPKAKISGKAHKVKVKNATAEDSDEESGAEDAMYNHTYVISQKSKDLYHTYLSSEKDSKDALIHDSGASNTFIPHLSWVDPNTFWPLVPPRRVAFGDDSFVEAIGTGTMTLVTKKTEVKLARILVVPDFKVALISVLKLAKHGLYSVFDYTSSNVISKDTQKRVLHSIRSGGIYCIMAGVKLYPEFAHAAIDINVLHR</sequence>
<organism evidence="3 4">
    <name type="scientific">Piloderma croceum (strain F 1598)</name>
    <dbReference type="NCBI Taxonomy" id="765440"/>
    <lineage>
        <taxon>Eukaryota</taxon>
        <taxon>Fungi</taxon>
        <taxon>Dikarya</taxon>
        <taxon>Basidiomycota</taxon>
        <taxon>Agaricomycotina</taxon>
        <taxon>Agaricomycetes</taxon>
        <taxon>Agaricomycetidae</taxon>
        <taxon>Atheliales</taxon>
        <taxon>Atheliaceae</taxon>
        <taxon>Piloderma</taxon>
    </lineage>
</organism>
<evidence type="ECO:0000313" key="3">
    <source>
        <dbReference type="EMBL" id="KIM79513.1"/>
    </source>
</evidence>
<evidence type="ECO:0000259" key="2">
    <source>
        <dbReference type="Pfam" id="PF22936"/>
    </source>
</evidence>
<keyword evidence="4" id="KW-1185">Reference proteome</keyword>
<dbReference type="Proteomes" id="UP000054166">
    <property type="component" value="Unassembled WGS sequence"/>
</dbReference>
<reference evidence="3 4" key="1">
    <citation type="submission" date="2014-04" db="EMBL/GenBank/DDBJ databases">
        <authorList>
            <consortium name="DOE Joint Genome Institute"/>
            <person name="Kuo A."/>
            <person name="Tarkka M."/>
            <person name="Buscot F."/>
            <person name="Kohler A."/>
            <person name="Nagy L.G."/>
            <person name="Floudas D."/>
            <person name="Copeland A."/>
            <person name="Barry K.W."/>
            <person name="Cichocki N."/>
            <person name="Veneault-Fourrey C."/>
            <person name="LaButti K."/>
            <person name="Lindquist E.A."/>
            <person name="Lipzen A."/>
            <person name="Lundell T."/>
            <person name="Morin E."/>
            <person name="Murat C."/>
            <person name="Sun H."/>
            <person name="Tunlid A."/>
            <person name="Henrissat B."/>
            <person name="Grigoriev I.V."/>
            <person name="Hibbett D.S."/>
            <person name="Martin F."/>
            <person name="Nordberg H.P."/>
            <person name="Cantor M.N."/>
            <person name="Hua S.X."/>
        </authorList>
    </citation>
    <scope>NUCLEOTIDE SEQUENCE [LARGE SCALE GENOMIC DNA]</scope>
    <source>
        <strain evidence="3 4">F 1598</strain>
    </source>
</reference>
<feature type="compositionally biased region" description="Basic residues" evidence="1">
    <location>
        <begin position="221"/>
        <end position="231"/>
    </location>
</feature>
<accession>A0A0C3AZV3</accession>
<feature type="region of interest" description="Disordered" evidence="1">
    <location>
        <begin position="221"/>
        <end position="244"/>
    </location>
</feature>
<name>A0A0C3AZV3_PILCF</name>
<dbReference type="OrthoDB" id="2928884at2759"/>
<dbReference type="InParanoid" id="A0A0C3AZV3"/>
<evidence type="ECO:0000313" key="4">
    <source>
        <dbReference type="Proteomes" id="UP000054166"/>
    </source>
</evidence>
<dbReference type="HOGENOM" id="CLU_664127_0_0_1"/>
<gene>
    <name evidence="3" type="ORF">PILCRDRAFT_10342</name>
</gene>
<dbReference type="Pfam" id="PF22936">
    <property type="entry name" value="Pol_BBD"/>
    <property type="match status" value="1"/>
</dbReference>